<proteinExistence type="predicted"/>
<dbReference type="Proteomes" id="UP000009168">
    <property type="component" value="Unassembled WGS sequence"/>
</dbReference>
<name>I7M7T4_TETTS</name>
<dbReference type="InParanoid" id="I7M7T4"/>
<dbReference type="EMBL" id="GG662699">
    <property type="protein sequence ID" value="EAR95956.2"/>
    <property type="molecule type" value="Genomic_DNA"/>
</dbReference>
<sequence length="575" mass="68280">MKNLFKNFSFFQLLQHNQRNQQQLCKRFQLQLVPQFQFSRFGSPEKKLQDFQKQLNGYIRKCNYNQMVLTQIKIIKTKEKYEKLEFYKDFQVDYRKLCQYLILKRDYEEAVTLYEDCIAYLTDQLSKQKQDHFKNDEIEQLDVNFLQSELISFKLDLASVQLISPNKNGDEAFEIIEELKEYKEQGKMSQLQVLKHILLESKLYFQTYELQESLNTILQADAVIEQIISQDETNFDFISLLVEIYVLKIKLQVELQQIALAQENIQKCEKLIDEKGLADTHPQLCFLFYQASIDICQYTADLDLAQTRVLQMQQILENSENKNPVYQCLLYYYDSLIQNQIGKHFDSIQSLNSCFEILSKSVDEENELVWKALNLKAIQLIEENDFKSALKILNTNQQEMEKKNKIKTRLYYETQVHIIVLQFALTNLQKATQLCEQYLSNVEKHFGQQSEQFIDGLIIQGMCVVSNNQSDDQQKTQGYIGIRQACMAIKNNKIKQLKIRFIYLNLLKEVLKRKNAFKEIFYINTVLNSYFFQPRLKFQQKNEQFIQSYEDNNKQLDLISQILELETVNKQMMNQ</sequence>
<accession>I7M7T4</accession>
<evidence type="ECO:0000313" key="2">
    <source>
        <dbReference type="Proteomes" id="UP000009168"/>
    </source>
</evidence>
<gene>
    <name evidence="1" type="ORF">TTHERM_00125220</name>
</gene>
<dbReference type="KEGG" id="tet:TTHERM_00125220"/>
<protein>
    <recommendedName>
        <fullName evidence="3">Tetratricopeptide repeat protein</fullName>
    </recommendedName>
</protein>
<organism evidence="1 2">
    <name type="scientific">Tetrahymena thermophila (strain SB210)</name>
    <dbReference type="NCBI Taxonomy" id="312017"/>
    <lineage>
        <taxon>Eukaryota</taxon>
        <taxon>Sar</taxon>
        <taxon>Alveolata</taxon>
        <taxon>Ciliophora</taxon>
        <taxon>Intramacronucleata</taxon>
        <taxon>Oligohymenophorea</taxon>
        <taxon>Hymenostomatida</taxon>
        <taxon>Tetrahymenina</taxon>
        <taxon>Tetrahymenidae</taxon>
        <taxon>Tetrahymena</taxon>
    </lineage>
</organism>
<dbReference type="RefSeq" id="XP_001016201.2">
    <property type="nucleotide sequence ID" value="XM_001016201.2"/>
</dbReference>
<keyword evidence="2" id="KW-1185">Reference proteome</keyword>
<dbReference type="AlphaFoldDB" id="I7M7T4"/>
<dbReference type="InterPro" id="IPR011990">
    <property type="entry name" value="TPR-like_helical_dom_sf"/>
</dbReference>
<dbReference type="SUPFAM" id="SSF48452">
    <property type="entry name" value="TPR-like"/>
    <property type="match status" value="1"/>
</dbReference>
<evidence type="ECO:0008006" key="3">
    <source>
        <dbReference type="Google" id="ProtNLM"/>
    </source>
</evidence>
<dbReference type="GeneID" id="7841045"/>
<reference evidence="2" key="1">
    <citation type="journal article" date="2006" name="PLoS Biol.">
        <title>Macronuclear genome sequence of the ciliate Tetrahymena thermophila, a model eukaryote.</title>
        <authorList>
            <person name="Eisen J.A."/>
            <person name="Coyne R.S."/>
            <person name="Wu M."/>
            <person name="Wu D."/>
            <person name="Thiagarajan M."/>
            <person name="Wortman J.R."/>
            <person name="Badger J.H."/>
            <person name="Ren Q."/>
            <person name="Amedeo P."/>
            <person name="Jones K.M."/>
            <person name="Tallon L.J."/>
            <person name="Delcher A.L."/>
            <person name="Salzberg S.L."/>
            <person name="Silva J.C."/>
            <person name="Haas B.J."/>
            <person name="Majoros W.H."/>
            <person name="Farzad M."/>
            <person name="Carlton J.M."/>
            <person name="Smith R.K. Jr."/>
            <person name="Garg J."/>
            <person name="Pearlman R.E."/>
            <person name="Karrer K.M."/>
            <person name="Sun L."/>
            <person name="Manning G."/>
            <person name="Elde N.C."/>
            <person name="Turkewitz A.P."/>
            <person name="Asai D.J."/>
            <person name="Wilkes D.E."/>
            <person name="Wang Y."/>
            <person name="Cai H."/>
            <person name="Collins K."/>
            <person name="Stewart B.A."/>
            <person name="Lee S.R."/>
            <person name="Wilamowska K."/>
            <person name="Weinberg Z."/>
            <person name="Ruzzo W.L."/>
            <person name="Wloga D."/>
            <person name="Gaertig J."/>
            <person name="Frankel J."/>
            <person name="Tsao C.-C."/>
            <person name="Gorovsky M.A."/>
            <person name="Keeling P.J."/>
            <person name="Waller R.F."/>
            <person name="Patron N.J."/>
            <person name="Cherry J.M."/>
            <person name="Stover N.A."/>
            <person name="Krieger C.J."/>
            <person name="del Toro C."/>
            <person name="Ryder H.F."/>
            <person name="Williamson S.C."/>
            <person name="Barbeau R.A."/>
            <person name="Hamilton E.P."/>
            <person name="Orias E."/>
        </authorList>
    </citation>
    <scope>NUCLEOTIDE SEQUENCE [LARGE SCALE GENOMIC DNA]</scope>
    <source>
        <strain evidence="2">SB210</strain>
    </source>
</reference>
<evidence type="ECO:0000313" key="1">
    <source>
        <dbReference type="EMBL" id="EAR95956.2"/>
    </source>
</evidence>